<keyword evidence="1 6" id="KW-0560">Oxidoreductase</keyword>
<dbReference type="PIRSF" id="PIRSF500136">
    <property type="entry name" value="UDP_ManNAc_DH"/>
    <property type="match status" value="1"/>
</dbReference>
<accession>A0ABM9HA35</accession>
<dbReference type="PANTHER" id="PTHR43491:SF1">
    <property type="entry name" value="UDP-N-ACETYL-D-MANNOSAMINE DEHYDROGENASE"/>
    <property type="match status" value="1"/>
</dbReference>
<evidence type="ECO:0000313" key="6">
    <source>
        <dbReference type="EMBL" id="CAI2716986.1"/>
    </source>
</evidence>
<dbReference type="NCBIfam" id="TIGR03026">
    <property type="entry name" value="NDP-sugDHase"/>
    <property type="match status" value="1"/>
</dbReference>
<dbReference type="SUPFAM" id="SSF52413">
    <property type="entry name" value="UDP-glucose/GDP-mannose dehydrogenase C-terminal domain"/>
    <property type="match status" value="1"/>
</dbReference>
<reference evidence="6 7" key="1">
    <citation type="submission" date="2022-09" db="EMBL/GenBank/DDBJ databases">
        <authorList>
            <person name="Kop L."/>
        </authorList>
    </citation>
    <scope>NUCLEOTIDE SEQUENCE [LARGE SCALE GENOMIC DNA]</scope>
    <source>
        <strain evidence="6 7">347</strain>
    </source>
</reference>
<sequence length="434" mass="48593">MFEEKIKNRQARIGVVGLGYVGLPVLLAFGKNGFPVLGLDVDADKVEQLNCGRSYIHHIPEEAVRSLLETGRFQTTTDFSRASGLDAVLICVPTPLTQHREPDMRYIVATARALSPHLVANQLIVLESTTYPGTTRDVLIPELESQTVLRANRDFWVAYSPEREDPNNREFSVSNVPKVIGADHPTGLQWTESLYGAITQTTVPIGDTRVAEAAKLMENVFRSVNIALVNELKVIFDRMGIDIWQVIDVAKTKPFGYMPFFPGPGLGGHCIPIDPFYLSWKAKEYGIVTRFIELAGEINVSMPNYVMEKIQSALNRQSKSVRGSCIFILGVAYKKDVDDDRESVSFKIMETIEAQGGSADFHDPYIAVIGDKKEYPHFTGKQRAPLEDMGRYDLTVILTDHSAYDYDFIVKESRMVVDTRNACRHIQSDKIIKA</sequence>
<comment type="similarity">
    <text evidence="3">Belongs to the UDP-glucose/GDP-mannose dehydrogenase family.</text>
</comment>
<dbReference type="SMART" id="SM00984">
    <property type="entry name" value="UDPG_MGDP_dh_C"/>
    <property type="match status" value="1"/>
</dbReference>
<evidence type="ECO:0000256" key="1">
    <source>
        <dbReference type="ARBA" id="ARBA00023002"/>
    </source>
</evidence>
<dbReference type="EC" id="1.1.1.136" evidence="6"/>
<dbReference type="InterPro" id="IPR001732">
    <property type="entry name" value="UDP-Glc/GDP-Man_DH_N"/>
</dbReference>
<keyword evidence="4" id="KW-0812">Transmembrane</keyword>
<gene>
    <name evidence="6" type="primary">wbpA</name>
    <name evidence="6" type="ORF">NSPWAT_0127</name>
</gene>
<dbReference type="Gene3D" id="3.40.50.720">
    <property type="entry name" value="NAD(P)-binding Rossmann-like Domain"/>
    <property type="match status" value="2"/>
</dbReference>
<keyword evidence="2" id="KW-0520">NAD</keyword>
<proteinExistence type="inferred from homology"/>
<feature type="transmembrane region" description="Helical" evidence="4">
    <location>
        <begin position="12"/>
        <end position="30"/>
    </location>
</feature>
<dbReference type="SUPFAM" id="SSF48179">
    <property type="entry name" value="6-phosphogluconate dehydrogenase C-terminal domain-like"/>
    <property type="match status" value="1"/>
</dbReference>
<keyword evidence="4" id="KW-0472">Membrane</keyword>
<protein>
    <submittedName>
        <fullName evidence="6">UDP-N-acetyl-D-glucosamine 6-dehydrogenase</fullName>
        <ecNumber evidence="6">1.1.1.136</ecNumber>
    </submittedName>
</protein>
<dbReference type="EMBL" id="OX336137">
    <property type="protein sequence ID" value="CAI2716986.1"/>
    <property type="molecule type" value="Genomic_DNA"/>
</dbReference>
<dbReference type="SUPFAM" id="SSF51735">
    <property type="entry name" value="NAD(P)-binding Rossmann-fold domains"/>
    <property type="match status" value="1"/>
</dbReference>
<evidence type="ECO:0000256" key="4">
    <source>
        <dbReference type="SAM" id="Phobius"/>
    </source>
</evidence>
<dbReference type="InterPro" id="IPR036291">
    <property type="entry name" value="NAD(P)-bd_dom_sf"/>
</dbReference>
<feature type="domain" description="UDP-glucose/GDP-mannose dehydrogenase C-terminal" evidence="5">
    <location>
        <begin position="327"/>
        <end position="425"/>
    </location>
</feature>
<dbReference type="InterPro" id="IPR014026">
    <property type="entry name" value="UDP-Glc/GDP-Man_DH_dimer"/>
</dbReference>
<dbReference type="PIRSF" id="PIRSF000124">
    <property type="entry name" value="UDPglc_GDPman_dh"/>
    <property type="match status" value="1"/>
</dbReference>
<evidence type="ECO:0000256" key="3">
    <source>
        <dbReference type="PIRNR" id="PIRNR000124"/>
    </source>
</evidence>
<dbReference type="InterPro" id="IPR017476">
    <property type="entry name" value="UDP-Glc/GDP-Man"/>
</dbReference>
<organism evidence="6 7">
    <name type="scientific">Nitrospina watsonii</name>
    <dbReference type="NCBI Taxonomy" id="1323948"/>
    <lineage>
        <taxon>Bacteria</taxon>
        <taxon>Pseudomonadati</taxon>
        <taxon>Nitrospinota/Tectimicrobiota group</taxon>
        <taxon>Nitrospinota</taxon>
        <taxon>Nitrospinia</taxon>
        <taxon>Nitrospinales</taxon>
        <taxon>Nitrospinaceae</taxon>
        <taxon>Nitrospina</taxon>
    </lineage>
</organism>
<name>A0ABM9HA35_9BACT</name>
<dbReference type="InterPro" id="IPR008927">
    <property type="entry name" value="6-PGluconate_DH-like_C_sf"/>
</dbReference>
<dbReference type="InterPro" id="IPR028359">
    <property type="entry name" value="UDP_ManNAc/GlcNAc_DH"/>
</dbReference>
<dbReference type="Proteomes" id="UP001157733">
    <property type="component" value="Chromosome"/>
</dbReference>
<dbReference type="Pfam" id="PF00984">
    <property type="entry name" value="UDPG_MGDP_dh"/>
    <property type="match status" value="1"/>
</dbReference>
<dbReference type="Pfam" id="PF03720">
    <property type="entry name" value="UDPG_MGDP_dh_C"/>
    <property type="match status" value="1"/>
</dbReference>
<dbReference type="Pfam" id="PF03721">
    <property type="entry name" value="UDPG_MGDP_dh_N"/>
    <property type="match status" value="1"/>
</dbReference>
<dbReference type="InterPro" id="IPR036220">
    <property type="entry name" value="UDP-Glc/GDP-Man_DH_C_sf"/>
</dbReference>
<evidence type="ECO:0000259" key="5">
    <source>
        <dbReference type="SMART" id="SM00984"/>
    </source>
</evidence>
<evidence type="ECO:0000313" key="7">
    <source>
        <dbReference type="Proteomes" id="UP001157733"/>
    </source>
</evidence>
<dbReference type="GO" id="GO:0047004">
    <property type="term" value="F:UDP-N-acetylglucosamine 6-dehydrogenase activity"/>
    <property type="evidence" value="ECO:0007669"/>
    <property type="project" value="UniProtKB-EC"/>
</dbReference>
<keyword evidence="4" id="KW-1133">Transmembrane helix</keyword>
<keyword evidence="7" id="KW-1185">Reference proteome</keyword>
<dbReference type="InterPro" id="IPR014027">
    <property type="entry name" value="UDP-Glc/GDP-Man_DH_C"/>
</dbReference>
<dbReference type="RefSeq" id="WP_282009964.1">
    <property type="nucleotide sequence ID" value="NZ_OX336137.1"/>
</dbReference>
<evidence type="ECO:0000256" key="2">
    <source>
        <dbReference type="ARBA" id="ARBA00023027"/>
    </source>
</evidence>
<dbReference type="PANTHER" id="PTHR43491">
    <property type="entry name" value="UDP-N-ACETYL-D-MANNOSAMINE DEHYDROGENASE"/>
    <property type="match status" value="1"/>
</dbReference>